<dbReference type="EMBL" id="CP013244">
    <property type="protein sequence ID" value="ANP44560.1"/>
    <property type="molecule type" value="Genomic_DNA"/>
</dbReference>
<keyword evidence="1" id="KW-0732">Signal</keyword>
<name>A0A1B1ADC6_9PROT</name>
<dbReference type="SUPFAM" id="SSF51556">
    <property type="entry name" value="Metallo-dependent hydrolases"/>
    <property type="match status" value="1"/>
</dbReference>
<dbReference type="RefSeq" id="WP_066766836.1">
    <property type="nucleotide sequence ID" value="NZ_CP013244.1"/>
</dbReference>
<dbReference type="AlphaFoldDB" id="A0A1B1ADC6"/>
<dbReference type="PANTHER" id="PTHR43135:SF3">
    <property type="entry name" value="ALPHA-D-RIBOSE 1-METHYLPHOSPHONATE 5-TRIPHOSPHATE DIPHOSPHATASE"/>
    <property type="match status" value="1"/>
</dbReference>
<evidence type="ECO:0000313" key="3">
    <source>
        <dbReference type="Proteomes" id="UP000092498"/>
    </source>
</evidence>
<dbReference type="Gene3D" id="3.20.20.140">
    <property type="entry name" value="Metal-dependent hydrolases"/>
    <property type="match status" value="1"/>
</dbReference>
<dbReference type="SUPFAM" id="SSF51338">
    <property type="entry name" value="Composite domain of metallo-dependent hydrolases"/>
    <property type="match status" value="1"/>
</dbReference>
<reference evidence="2 3" key="1">
    <citation type="submission" date="2015-11" db="EMBL/GenBank/DDBJ databases">
        <title>Whole-Genome Sequence of Candidatus Oderbacter manganicum from the National Park Lower Oder Valley, Germany.</title>
        <authorList>
            <person name="Braun B."/>
            <person name="Liere K."/>
            <person name="Szewzyk U."/>
        </authorList>
    </citation>
    <scope>NUCLEOTIDE SEQUENCE [LARGE SCALE GENOMIC DNA]</scope>
    <source>
        <strain evidence="2 3">OTSz_A_272</strain>
    </source>
</reference>
<feature type="signal peptide" evidence="1">
    <location>
        <begin position="1"/>
        <end position="19"/>
    </location>
</feature>
<dbReference type="Proteomes" id="UP000092498">
    <property type="component" value="Chromosome"/>
</dbReference>
<dbReference type="InParanoid" id="A0A1B1ADC6"/>
<dbReference type="Gene3D" id="2.30.40.10">
    <property type="entry name" value="Urease, subunit C, domain 1"/>
    <property type="match status" value="1"/>
</dbReference>
<dbReference type="STRING" id="1759059.ATE48_00780"/>
<proteinExistence type="predicted"/>
<dbReference type="InterPro" id="IPR011059">
    <property type="entry name" value="Metal-dep_hydrolase_composite"/>
</dbReference>
<feature type="chain" id="PRO_5008518614" evidence="1">
    <location>
        <begin position="20"/>
        <end position="416"/>
    </location>
</feature>
<accession>A0A1B1ADC6</accession>
<dbReference type="KEGG" id="cbot:ATE48_00780"/>
<dbReference type="InterPro" id="IPR051781">
    <property type="entry name" value="Metallo-dep_Hydrolase"/>
</dbReference>
<organism evidence="2 3">
    <name type="scientific">Candidatus Viadribacter manganicus</name>
    <dbReference type="NCBI Taxonomy" id="1759059"/>
    <lineage>
        <taxon>Bacteria</taxon>
        <taxon>Pseudomonadati</taxon>
        <taxon>Pseudomonadota</taxon>
        <taxon>Alphaproteobacteria</taxon>
        <taxon>Hyphomonadales</taxon>
        <taxon>Hyphomonadaceae</taxon>
        <taxon>Candidatus Viadribacter</taxon>
    </lineage>
</organism>
<dbReference type="InterPro" id="IPR032466">
    <property type="entry name" value="Metal_Hydrolase"/>
</dbReference>
<dbReference type="OrthoDB" id="9802793at2"/>
<dbReference type="PANTHER" id="PTHR43135">
    <property type="entry name" value="ALPHA-D-RIBOSE 1-METHYLPHOSPHONATE 5-TRIPHOSPHATE DIPHOSPHATASE"/>
    <property type="match status" value="1"/>
</dbReference>
<gene>
    <name evidence="2" type="ORF">ATE48_00780</name>
</gene>
<dbReference type="GO" id="GO:0016810">
    <property type="term" value="F:hydrolase activity, acting on carbon-nitrogen (but not peptide) bonds"/>
    <property type="evidence" value="ECO:0007669"/>
    <property type="project" value="InterPro"/>
</dbReference>
<protein>
    <submittedName>
        <fullName evidence="2">Uncharacterized protein</fullName>
    </submittedName>
</protein>
<evidence type="ECO:0000256" key="1">
    <source>
        <dbReference type="SAM" id="SignalP"/>
    </source>
</evidence>
<evidence type="ECO:0000313" key="2">
    <source>
        <dbReference type="EMBL" id="ANP44560.1"/>
    </source>
</evidence>
<sequence length="416" mass="43446">MRTLAALLLAAAIASPAAAETILINNGRIVTNGAGGVIENGDVLIVDGRISAVGANIAAPRGARVVEAGGRFVTPGAFAAMSEVGLSEISGSGAPNDADIEGDLISAAADAGNAFNPNVTAIPVTRIEGVTRAAIAPTASGSIFDGRGALVSMSGSSDSVFRDRAFMVVELGETGAGRTGGSRAALWPAFEAALRDAREYPNRYRSGQGGALLNEIDAAALQPFARGQGFFLVHLESAADIRRLIRFKRDNPSLKFVIHGGAEAWQVADELARANIPVIVDPLANLPDRFERLSARLDNAVLLNQAGVRIAIAPAPGTVDAHQARLVLQLAGNAVANGLPWDVAFAAVTRGPAEIFGASNLGRLERSFLADVVIWDGDPLQVTSAPTAVFIEGVEQSLTSRQTQLRDRYNPRNRRH</sequence>
<keyword evidence="3" id="KW-1185">Reference proteome</keyword>